<accession>A0AAD5L4N1</accession>
<feature type="compositionally biased region" description="Basic and acidic residues" evidence="1">
    <location>
        <begin position="168"/>
        <end position="179"/>
    </location>
</feature>
<keyword evidence="3" id="KW-1185">Reference proteome</keyword>
<evidence type="ECO:0000313" key="3">
    <source>
        <dbReference type="Proteomes" id="UP000820818"/>
    </source>
</evidence>
<protein>
    <submittedName>
        <fullName evidence="2">Uncharacterized protein</fullName>
    </submittedName>
</protein>
<organism evidence="2 3">
    <name type="scientific">Daphnia sinensis</name>
    <dbReference type="NCBI Taxonomy" id="1820382"/>
    <lineage>
        <taxon>Eukaryota</taxon>
        <taxon>Metazoa</taxon>
        <taxon>Ecdysozoa</taxon>
        <taxon>Arthropoda</taxon>
        <taxon>Crustacea</taxon>
        <taxon>Branchiopoda</taxon>
        <taxon>Diplostraca</taxon>
        <taxon>Cladocera</taxon>
        <taxon>Anomopoda</taxon>
        <taxon>Daphniidae</taxon>
        <taxon>Daphnia</taxon>
        <taxon>Daphnia similis group</taxon>
    </lineage>
</organism>
<sequence length="207" mass="23504">MKGDEDFADMANFLSESKDIEGNLDSSTLLKRKYSTNHEVRANPRFSELFSSPASGAPTIIQLVSEPHSFRAMNFTEKKELITGLLDQIGQNIKKQFEKLQKAPANLTTFKEVESRLEKVEKEISTIKTQLEPILKLESQMEVGFTSLDNGITLLQQMLIRDREDRLNRQKEKDKRHALEQLNAKSRNTGTGAPPPTRKKTDAQQKS</sequence>
<dbReference type="EMBL" id="WJBH02000001">
    <property type="protein sequence ID" value="KAI9565179.1"/>
    <property type="molecule type" value="Genomic_DNA"/>
</dbReference>
<comment type="caution">
    <text evidence="2">The sequence shown here is derived from an EMBL/GenBank/DDBJ whole genome shotgun (WGS) entry which is preliminary data.</text>
</comment>
<evidence type="ECO:0000313" key="2">
    <source>
        <dbReference type="EMBL" id="KAI9565179.1"/>
    </source>
</evidence>
<name>A0AAD5L4N1_9CRUS</name>
<evidence type="ECO:0000256" key="1">
    <source>
        <dbReference type="SAM" id="MobiDB-lite"/>
    </source>
</evidence>
<dbReference type="AlphaFoldDB" id="A0AAD5L4N1"/>
<reference evidence="2 3" key="1">
    <citation type="submission" date="2022-05" db="EMBL/GenBank/DDBJ databases">
        <title>A multi-omics perspective on studying reproductive biology in Daphnia sinensis.</title>
        <authorList>
            <person name="Jia J."/>
        </authorList>
    </citation>
    <scope>NUCLEOTIDE SEQUENCE [LARGE SCALE GENOMIC DNA]</scope>
    <source>
        <strain evidence="2 3">WSL</strain>
    </source>
</reference>
<feature type="region of interest" description="Disordered" evidence="1">
    <location>
        <begin position="168"/>
        <end position="207"/>
    </location>
</feature>
<dbReference type="Proteomes" id="UP000820818">
    <property type="component" value="Linkage Group LG1"/>
</dbReference>
<proteinExistence type="predicted"/>
<gene>
    <name evidence="2" type="ORF">GHT06_008956</name>
</gene>